<reference evidence="1 2" key="1">
    <citation type="submission" date="2023-02" db="EMBL/GenBank/DDBJ databases">
        <title>LHISI_Scaffold_Assembly.</title>
        <authorList>
            <person name="Stuart O.P."/>
            <person name="Cleave R."/>
            <person name="Magrath M.J.L."/>
            <person name="Mikheyev A.S."/>
        </authorList>
    </citation>
    <scope>NUCLEOTIDE SEQUENCE [LARGE SCALE GENOMIC DNA]</scope>
    <source>
        <strain evidence="1">Daus_M_001</strain>
        <tissue evidence="1">Leg muscle</tissue>
    </source>
</reference>
<protein>
    <submittedName>
        <fullName evidence="1">Uncharacterized protein</fullName>
    </submittedName>
</protein>
<dbReference type="Proteomes" id="UP001159363">
    <property type="component" value="Chromosome 7"/>
</dbReference>
<keyword evidence="2" id="KW-1185">Reference proteome</keyword>
<gene>
    <name evidence="1" type="ORF">PR048_020847</name>
</gene>
<proteinExistence type="predicted"/>
<comment type="caution">
    <text evidence="1">The sequence shown here is derived from an EMBL/GenBank/DDBJ whole genome shotgun (WGS) entry which is preliminary data.</text>
</comment>
<sequence length="322" mass="35366">MMHGVDPDAGWNSCVMVAMDDETIMLYDPLQHSMVSGCQHRLACMLLCCARLLQTFPLRYNIRNSSRRNTQMGGNLTHSTHLPCHQMKVSEFLRPSYLAVLRCLLTTVIADHVFHVVDGSACFTGKPGSIPGWITPGFLLLGIMLDNVAGQLVFSGIFDFPCPSIQEVYGIFSPCTIVDELVFMCEQNLVWIKLYWVDALPWACMAVEHSLMETGCSLMVKAKQRQTLVVLESSTRRALKNGVAINPEGTTSLVGVQGRPRGRFPGKGRWLMPLADPLVASASGRPLELEVAQRGGRPPRLLAGSLELLLDVGSGGPSRDLR</sequence>
<evidence type="ECO:0000313" key="1">
    <source>
        <dbReference type="EMBL" id="KAJ8876402.1"/>
    </source>
</evidence>
<dbReference type="EMBL" id="JARBHB010000008">
    <property type="protein sequence ID" value="KAJ8876402.1"/>
    <property type="molecule type" value="Genomic_DNA"/>
</dbReference>
<evidence type="ECO:0000313" key="2">
    <source>
        <dbReference type="Proteomes" id="UP001159363"/>
    </source>
</evidence>
<name>A0ABQ9GWJ9_9NEOP</name>
<organism evidence="1 2">
    <name type="scientific">Dryococelus australis</name>
    <dbReference type="NCBI Taxonomy" id="614101"/>
    <lineage>
        <taxon>Eukaryota</taxon>
        <taxon>Metazoa</taxon>
        <taxon>Ecdysozoa</taxon>
        <taxon>Arthropoda</taxon>
        <taxon>Hexapoda</taxon>
        <taxon>Insecta</taxon>
        <taxon>Pterygota</taxon>
        <taxon>Neoptera</taxon>
        <taxon>Polyneoptera</taxon>
        <taxon>Phasmatodea</taxon>
        <taxon>Verophasmatodea</taxon>
        <taxon>Anareolatae</taxon>
        <taxon>Phasmatidae</taxon>
        <taxon>Eurycanthinae</taxon>
        <taxon>Dryococelus</taxon>
    </lineage>
</organism>
<accession>A0ABQ9GWJ9</accession>